<gene>
    <name evidence="1" type="ORF">M5K25_017150</name>
</gene>
<protein>
    <submittedName>
        <fullName evidence="1">Uncharacterized protein</fullName>
    </submittedName>
</protein>
<sequence length="64" mass="6832">MSGAAVVTVEAESALGRGEVWVLGAELRCHRVCARFSLGLRAGSLLRHEVSHKAVRALSGEMRS</sequence>
<reference evidence="1 2" key="1">
    <citation type="journal article" date="2024" name="Plant Biotechnol. J.">
        <title>Dendrobium thyrsiflorum genome and its molecular insights into genes involved in important horticultural traits.</title>
        <authorList>
            <person name="Chen B."/>
            <person name="Wang J.Y."/>
            <person name="Zheng P.J."/>
            <person name="Li K.L."/>
            <person name="Liang Y.M."/>
            <person name="Chen X.F."/>
            <person name="Zhang C."/>
            <person name="Zhao X."/>
            <person name="He X."/>
            <person name="Zhang G.Q."/>
            <person name="Liu Z.J."/>
            <person name="Xu Q."/>
        </authorList>
    </citation>
    <scope>NUCLEOTIDE SEQUENCE [LARGE SCALE GENOMIC DNA]</scope>
    <source>
        <strain evidence="1">GZMU011</strain>
    </source>
</reference>
<organism evidence="1 2">
    <name type="scientific">Dendrobium thyrsiflorum</name>
    <name type="common">Pinecone-like raceme dendrobium</name>
    <name type="synonym">Orchid</name>
    <dbReference type="NCBI Taxonomy" id="117978"/>
    <lineage>
        <taxon>Eukaryota</taxon>
        <taxon>Viridiplantae</taxon>
        <taxon>Streptophyta</taxon>
        <taxon>Embryophyta</taxon>
        <taxon>Tracheophyta</taxon>
        <taxon>Spermatophyta</taxon>
        <taxon>Magnoliopsida</taxon>
        <taxon>Liliopsida</taxon>
        <taxon>Asparagales</taxon>
        <taxon>Orchidaceae</taxon>
        <taxon>Epidendroideae</taxon>
        <taxon>Malaxideae</taxon>
        <taxon>Dendrobiinae</taxon>
        <taxon>Dendrobium</taxon>
    </lineage>
</organism>
<dbReference type="EMBL" id="JANQDX010000013">
    <property type="protein sequence ID" value="KAL0913673.1"/>
    <property type="molecule type" value="Genomic_DNA"/>
</dbReference>
<dbReference type="AlphaFoldDB" id="A0ABD0UM16"/>
<comment type="caution">
    <text evidence="1">The sequence shown here is derived from an EMBL/GenBank/DDBJ whole genome shotgun (WGS) entry which is preliminary data.</text>
</comment>
<accession>A0ABD0UM16</accession>
<dbReference type="Proteomes" id="UP001552299">
    <property type="component" value="Unassembled WGS sequence"/>
</dbReference>
<proteinExistence type="predicted"/>
<keyword evidence="2" id="KW-1185">Reference proteome</keyword>
<name>A0ABD0UM16_DENTH</name>
<evidence type="ECO:0000313" key="2">
    <source>
        <dbReference type="Proteomes" id="UP001552299"/>
    </source>
</evidence>
<evidence type="ECO:0000313" key="1">
    <source>
        <dbReference type="EMBL" id="KAL0913673.1"/>
    </source>
</evidence>